<evidence type="ECO:0000313" key="9">
    <source>
        <dbReference type="Proteomes" id="UP000187609"/>
    </source>
</evidence>
<gene>
    <name evidence="8" type="ORF">A4A49_52539</name>
</gene>
<organism evidence="8 9">
    <name type="scientific">Nicotiana attenuata</name>
    <name type="common">Coyote tobacco</name>
    <dbReference type="NCBI Taxonomy" id="49451"/>
    <lineage>
        <taxon>Eukaryota</taxon>
        <taxon>Viridiplantae</taxon>
        <taxon>Streptophyta</taxon>
        <taxon>Embryophyta</taxon>
        <taxon>Tracheophyta</taxon>
        <taxon>Spermatophyta</taxon>
        <taxon>Magnoliopsida</taxon>
        <taxon>eudicotyledons</taxon>
        <taxon>Gunneridae</taxon>
        <taxon>Pentapetalae</taxon>
        <taxon>asterids</taxon>
        <taxon>lamiids</taxon>
        <taxon>Solanales</taxon>
        <taxon>Solanaceae</taxon>
        <taxon>Nicotianoideae</taxon>
        <taxon>Nicotianeae</taxon>
        <taxon>Nicotiana</taxon>
    </lineage>
</organism>
<keyword evidence="5" id="KW-0862">Zinc</keyword>
<dbReference type="SMART" id="SM00184">
    <property type="entry name" value="RING"/>
    <property type="match status" value="1"/>
</dbReference>
<reference evidence="8" key="1">
    <citation type="submission" date="2016-11" db="EMBL/GenBank/DDBJ databases">
        <title>The genome of Nicotiana attenuata.</title>
        <authorList>
            <person name="Xu S."/>
            <person name="Brockmoeller T."/>
            <person name="Gaquerel E."/>
            <person name="Navarro A."/>
            <person name="Kuhl H."/>
            <person name="Gase K."/>
            <person name="Ling Z."/>
            <person name="Zhou W."/>
            <person name="Kreitzer C."/>
            <person name="Stanke M."/>
            <person name="Tang H."/>
            <person name="Lyons E."/>
            <person name="Pandey P."/>
            <person name="Pandey S.P."/>
            <person name="Timmermann B."/>
            <person name="Baldwin I.T."/>
        </authorList>
    </citation>
    <scope>NUCLEOTIDE SEQUENCE [LARGE SCALE GENOMIC DNA]</scope>
    <source>
        <strain evidence="8">UT</strain>
    </source>
</reference>
<feature type="domain" description="RING-type" evidence="7">
    <location>
        <begin position="255"/>
        <end position="296"/>
    </location>
</feature>
<dbReference type="Pfam" id="PF13639">
    <property type="entry name" value="zf-RING_2"/>
    <property type="match status" value="1"/>
</dbReference>
<dbReference type="EMBL" id="MJEQ01001149">
    <property type="protein sequence ID" value="OIT32005.1"/>
    <property type="molecule type" value="Genomic_DNA"/>
</dbReference>
<evidence type="ECO:0000256" key="5">
    <source>
        <dbReference type="ARBA" id="ARBA00022833"/>
    </source>
</evidence>
<keyword evidence="3" id="KW-0479">Metal-binding</keyword>
<dbReference type="CDD" id="cd16454">
    <property type="entry name" value="RING-H2_PA-TM-RING"/>
    <property type="match status" value="1"/>
</dbReference>
<evidence type="ECO:0000259" key="7">
    <source>
        <dbReference type="PROSITE" id="PS50089"/>
    </source>
</evidence>
<evidence type="ECO:0000256" key="6">
    <source>
        <dbReference type="PROSITE-ProRule" id="PRU00175"/>
    </source>
</evidence>
<dbReference type="Proteomes" id="UP000187609">
    <property type="component" value="Unassembled WGS sequence"/>
</dbReference>
<evidence type="ECO:0000313" key="8">
    <source>
        <dbReference type="EMBL" id="OIT32005.1"/>
    </source>
</evidence>
<evidence type="ECO:0000256" key="1">
    <source>
        <dbReference type="ARBA" id="ARBA00000900"/>
    </source>
</evidence>
<dbReference type="PROSITE" id="PS50089">
    <property type="entry name" value="ZF_RING_2"/>
    <property type="match status" value="1"/>
</dbReference>
<dbReference type="AlphaFoldDB" id="A0A314KS33"/>
<dbReference type="GO" id="GO:0005737">
    <property type="term" value="C:cytoplasm"/>
    <property type="evidence" value="ECO:0007669"/>
    <property type="project" value="TreeGrafter"/>
</dbReference>
<dbReference type="PANTHER" id="PTHR15710">
    <property type="entry name" value="E3 UBIQUITIN-PROTEIN LIGASE PRAJA"/>
    <property type="match status" value="1"/>
</dbReference>
<dbReference type="SMR" id="A0A314KS33"/>
<evidence type="ECO:0000256" key="3">
    <source>
        <dbReference type="ARBA" id="ARBA00022723"/>
    </source>
</evidence>
<evidence type="ECO:0000256" key="2">
    <source>
        <dbReference type="ARBA" id="ARBA00012483"/>
    </source>
</evidence>
<name>A0A314KS33_NICAT</name>
<dbReference type="PANTHER" id="PTHR15710:SF125">
    <property type="entry name" value="RING-TYPE DOMAIN-CONTAINING PROTEIN"/>
    <property type="match status" value="1"/>
</dbReference>
<dbReference type="GO" id="GO:0016567">
    <property type="term" value="P:protein ubiquitination"/>
    <property type="evidence" value="ECO:0007669"/>
    <property type="project" value="TreeGrafter"/>
</dbReference>
<dbReference type="Gene3D" id="3.30.40.10">
    <property type="entry name" value="Zinc/RING finger domain, C3HC4 (zinc finger)"/>
    <property type="match status" value="1"/>
</dbReference>
<dbReference type="InterPro" id="IPR001841">
    <property type="entry name" value="Znf_RING"/>
</dbReference>
<protein>
    <recommendedName>
        <fullName evidence="2">RING-type E3 ubiquitin transferase</fullName>
        <ecNumber evidence="2">2.3.2.27</ecNumber>
    </recommendedName>
</protein>
<dbReference type="SUPFAM" id="SSF57850">
    <property type="entry name" value="RING/U-box"/>
    <property type="match status" value="1"/>
</dbReference>
<dbReference type="InterPro" id="IPR013083">
    <property type="entry name" value="Znf_RING/FYVE/PHD"/>
</dbReference>
<keyword evidence="9" id="KW-1185">Reference proteome</keyword>
<evidence type="ECO:0000256" key="4">
    <source>
        <dbReference type="ARBA" id="ARBA00022771"/>
    </source>
</evidence>
<dbReference type="EC" id="2.3.2.27" evidence="2"/>
<dbReference type="GO" id="GO:0061630">
    <property type="term" value="F:ubiquitin protein ligase activity"/>
    <property type="evidence" value="ECO:0007669"/>
    <property type="project" value="UniProtKB-EC"/>
</dbReference>
<dbReference type="GO" id="GO:0008270">
    <property type="term" value="F:zinc ion binding"/>
    <property type="evidence" value="ECO:0007669"/>
    <property type="project" value="UniProtKB-KW"/>
</dbReference>
<comment type="caution">
    <text evidence="8">The sequence shown here is derived from an EMBL/GenBank/DDBJ whole genome shotgun (WGS) entry which is preliminary data.</text>
</comment>
<comment type="catalytic activity">
    <reaction evidence="1">
        <text>S-ubiquitinyl-[E2 ubiquitin-conjugating enzyme]-L-cysteine + [acceptor protein]-L-lysine = [E2 ubiquitin-conjugating enzyme]-L-cysteine + N(6)-ubiquitinyl-[acceptor protein]-L-lysine.</text>
        <dbReference type="EC" id="2.3.2.27"/>
    </reaction>
</comment>
<dbReference type="Gramene" id="OIT32005">
    <property type="protein sequence ID" value="OIT32005"/>
    <property type="gene ID" value="A4A49_52539"/>
</dbReference>
<accession>A0A314KS33</accession>
<keyword evidence="4 6" id="KW-0863">Zinc-finger</keyword>
<proteinExistence type="predicted"/>
<sequence length="306" mass="36163">MEPLTTSEIYVFPLFCNSIRNIPASATSGHNFNLDINLFAMHTYTCDENIIEEFNFGTRCACKYESLSEETINRILLGTDFPYSIERIKWDPTDKILENKDDLIKHILEFARRVENVTPPFKDDDTVYINLLFVKPVSVSPQEFQLTKSRILAKEREYLAEILWEEIYDKIKRIGQGSSLYEEFQWIEYYVQELVMRGTSKWRSRCLDENYERELIQSLIEKARREFKSLPAVRSIIQFLQKVNIPNGHDLTEICSICMEKYLPDSEVYSMPCRHTFHFDCIETWLLKNPSCPMCRYKLPPILELN</sequence>